<evidence type="ECO:0000313" key="2">
    <source>
        <dbReference type="Proteomes" id="UP000008144"/>
    </source>
</evidence>
<dbReference type="InParanoid" id="H2XTT1"/>
<reference evidence="1" key="3">
    <citation type="submission" date="2025-08" db="UniProtKB">
        <authorList>
            <consortium name="Ensembl"/>
        </authorList>
    </citation>
    <scope>IDENTIFICATION</scope>
</reference>
<reference evidence="1" key="2">
    <citation type="journal article" date="2008" name="Genome Biol.">
        <title>Improved genome assembly and evidence-based global gene model set for the chordate Ciona intestinalis: new insight into intron and operon populations.</title>
        <authorList>
            <person name="Satou Y."/>
            <person name="Mineta K."/>
            <person name="Ogasawara M."/>
            <person name="Sasakura Y."/>
            <person name="Shoguchi E."/>
            <person name="Ueno K."/>
            <person name="Yamada L."/>
            <person name="Matsumoto J."/>
            <person name="Wasserscheid J."/>
            <person name="Dewar K."/>
            <person name="Wiley G.B."/>
            <person name="Macmil S.L."/>
            <person name="Roe B.A."/>
            <person name="Zeller R.W."/>
            <person name="Hastings K.E."/>
            <person name="Lemaire P."/>
            <person name="Lindquist E."/>
            <person name="Endo T."/>
            <person name="Hotta K."/>
            <person name="Inaba K."/>
        </authorList>
    </citation>
    <scope>NUCLEOTIDE SEQUENCE [LARGE SCALE GENOMIC DNA]</scope>
    <source>
        <strain evidence="1">wild type</strain>
    </source>
</reference>
<dbReference type="Proteomes" id="UP000008144">
    <property type="component" value="Chromosome 9"/>
</dbReference>
<accession>H2XTT1</accession>
<evidence type="ECO:0000313" key="1">
    <source>
        <dbReference type="Ensembl" id="ENSCINP00000033065.1"/>
    </source>
</evidence>
<protein>
    <submittedName>
        <fullName evidence="1">Uncharacterized protein</fullName>
    </submittedName>
</protein>
<dbReference type="Ensembl" id="ENSCINT00000034436.1">
    <property type="protein sequence ID" value="ENSCINP00000033065.1"/>
    <property type="gene ID" value="ENSCING00000018770.1"/>
</dbReference>
<dbReference type="AlphaFoldDB" id="H2XTT1"/>
<sequence>MAYPRESDEHIRNDVMYNMLFNGLRNRNQVEQLL</sequence>
<keyword evidence="2" id="KW-1185">Reference proteome</keyword>
<name>H2XTT1_CIOIN</name>
<dbReference type="HOGENOM" id="CLU_3376921_0_0_1"/>
<proteinExistence type="predicted"/>
<dbReference type="EMBL" id="EAAA01002853">
    <property type="status" value="NOT_ANNOTATED_CDS"/>
    <property type="molecule type" value="Genomic_DNA"/>
</dbReference>
<reference evidence="1" key="4">
    <citation type="submission" date="2025-09" db="UniProtKB">
        <authorList>
            <consortium name="Ensembl"/>
        </authorList>
    </citation>
    <scope>IDENTIFICATION</scope>
</reference>
<organism evidence="1 2">
    <name type="scientific">Ciona intestinalis</name>
    <name type="common">Transparent sea squirt</name>
    <name type="synonym">Ascidia intestinalis</name>
    <dbReference type="NCBI Taxonomy" id="7719"/>
    <lineage>
        <taxon>Eukaryota</taxon>
        <taxon>Metazoa</taxon>
        <taxon>Chordata</taxon>
        <taxon>Tunicata</taxon>
        <taxon>Ascidiacea</taxon>
        <taxon>Phlebobranchia</taxon>
        <taxon>Cionidae</taxon>
        <taxon>Ciona</taxon>
    </lineage>
</organism>
<reference evidence="2" key="1">
    <citation type="journal article" date="2002" name="Science">
        <title>The draft genome of Ciona intestinalis: insights into chordate and vertebrate origins.</title>
        <authorList>
            <person name="Dehal P."/>
            <person name="Satou Y."/>
            <person name="Campbell R.K."/>
            <person name="Chapman J."/>
            <person name="Degnan B."/>
            <person name="De Tomaso A."/>
            <person name="Davidson B."/>
            <person name="Di Gregorio A."/>
            <person name="Gelpke M."/>
            <person name="Goodstein D.M."/>
            <person name="Harafuji N."/>
            <person name="Hastings K.E."/>
            <person name="Ho I."/>
            <person name="Hotta K."/>
            <person name="Huang W."/>
            <person name="Kawashima T."/>
            <person name="Lemaire P."/>
            <person name="Martinez D."/>
            <person name="Meinertzhagen I.A."/>
            <person name="Necula S."/>
            <person name="Nonaka M."/>
            <person name="Putnam N."/>
            <person name="Rash S."/>
            <person name="Saiga H."/>
            <person name="Satake M."/>
            <person name="Terry A."/>
            <person name="Yamada L."/>
            <person name="Wang H.G."/>
            <person name="Awazu S."/>
            <person name="Azumi K."/>
            <person name="Boore J."/>
            <person name="Branno M."/>
            <person name="Chin-Bow S."/>
            <person name="DeSantis R."/>
            <person name="Doyle S."/>
            <person name="Francino P."/>
            <person name="Keys D.N."/>
            <person name="Haga S."/>
            <person name="Hayashi H."/>
            <person name="Hino K."/>
            <person name="Imai K.S."/>
            <person name="Inaba K."/>
            <person name="Kano S."/>
            <person name="Kobayashi K."/>
            <person name="Kobayashi M."/>
            <person name="Lee B.I."/>
            <person name="Makabe K.W."/>
            <person name="Manohar C."/>
            <person name="Matassi G."/>
            <person name="Medina M."/>
            <person name="Mochizuki Y."/>
            <person name="Mount S."/>
            <person name="Morishita T."/>
            <person name="Miura S."/>
            <person name="Nakayama A."/>
            <person name="Nishizaka S."/>
            <person name="Nomoto H."/>
            <person name="Ohta F."/>
            <person name="Oishi K."/>
            <person name="Rigoutsos I."/>
            <person name="Sano M."/>
            <person name="Sasaki A."/>
            <person name="Sasakura Y."/>
            <person name="Shoguchi E."/>
            <person name="Shin-i T."/>
            <person name="Spagnuolo A."/>
            <person name="Stainier D."/>
            <person name="Suzuki M.M."/>
            <person name="Tassy O."/>
            <person name="Takatori N."/>
            <person name="Tokuoka M."/>
            <person name="Yagi K."/>
            <person name="Yoshizaki F."/>
            <person name="Wada S."/>
            <person name="Zhang C."/>
            <person name="Hyatt P.D."/>
            <person name="Larimer F."/>
            <person name="Detter C."/>
            <person name="Doggett N."/>
            <person name="Glavina T."/>
            <person name="Hawkins T."/>
            <person name="Richardson P."/>
            <person name="Lucas S."/>
            <person name="Kohara Y."/>
            <person name="Levine M."/>
            <person name="Satoh N."/>
            <person name="Rokhsar D.S."/>
        </authorList>
    </citation>
    <scope>NUCLEOTIDE SEQUENCE [LARGE SCALE GENOMIC DNA]</scope>
</reference>